<dbReference type="Proteomes" id="UP000215367">
    <property type="component" value="Unassembled WGS sequence"/>
</dbReference>
<dbReference type="Gene3D" id="3.90.550.10">
    <property type="entry name" value="Spore Coat Polysaccharide Biosynthesis Protein SpsA, Chain A"/>
    <property type="match status" value="1"/>
</dbReference>
<protein>
    <recommendedName>
        <fullName evidence="2">Glycosyltransferase</fullName>
    </recommendedName>
</protein>
<keyword evidence="1" id="KW-0614">Plasmid</keyword>
<dbReference type="RefSeq" id="WP_094304552.1">
    <property type="nucleotide sequence ID" value="NZ_NOWT01000015.1"/>
</dbReference>
<dbReference type="AlphaFoldDB" id="A0A235HDF1"/>
<reference evidence="1" key="1">
    <citation type="submission" date="2017-07" db="EMBL/GenBank/DDBJ databases">
        <title>Whole genome sequence of Azospirillum brasilense 2A1, a potential biofertilizer strain.</title>
        <authorList>
            <person name="Fontana C.A."/>
            <person name="Toffoli L.M."/>
            <person name="Salazar S.M."/>
            <person name="Puglisi E."/>
            <person name="Pedraza R."/>
            <person name="Bassi D."/>
            <person name="Cocconcelli P.S."/>
        </authorList>
    </citation>
    <scope>NUCLEOTIDE SEQUENCE [LARGE SCALE GENOMIC DNA]</scope>
    <source>
        <strain evidence="1">2A1</strain>
        <plasmid evidence="1">unnamed</plasmid>
    </source>
</reference>
<accession>A0A235HDF1</accession>
<sequence length="724" mass="78249">MKEPITKADITAAILLDDDTLVLFGAIDRALPAQGAVHLDGSVEGRYAGRSWADAEGERWFLGGIRVPGLAQMRPSRVELADEKGERLVLPRLSNVRTNPSHLVSALKGFQPGALALALDFAIQLAASSKDGAENESDRIGRLLSGLAQEVSQPDGFAEVFGRFRDGSLMLQGWARSFRSGAQKILIEAEETAAYRATAGSFARPDLPPEASGVMAVLTDQTPLPTAIRRIHYRAAEGWRHLEIFEHRTILPDGVASAHVRDMLGNIQDAETRQKMSRIAASRYDGAETVSRLDIPVRTGLDMALRVPGAGLFVAGWLLDPTRQVRAVTLKGPGVAVRLDEGWSRLSRRDVTEAFQHDGLFAGRMIPGQDQHGFTAFAAEPSGLPPGAEFHLELELADDRFAFLPLSCLPPAPEALRRMLSLVNLDSPSIDTLIARHVGPMLRTARARSGALPSAGVHPMGRPVKAPRVSVILPVTDAREDVDLNIARLAIDPDFAETELLVVAAAGTHERLGGAVRQAAAFYRMAVTFVAAPDATDAFEAMAAALPHARGERVLTLSPSVLPTEKGWLSALERVSRKSGGPVMVSPTLLYEDHSIRFAGIMAVEGSDGTKTFERRFAGYPRDWLKEQDAATVDAAAPECALLPKDALVRALATMGSYMGADHKGLDLCLRLRALGGACVWLPRVTLVALDEQPRDAHADRWRRAGAMVDRWSFEDIWSARAAA</sequence>
<gene>
    <name evidence="1" type="ORF">CHT98_16635</name>
</gene>
<organism evidence="1">
    <name type="scientific">Azospirillum brasilense</name>
    <dbReference type="NCBI Taxonomy" id="192"/>
    <lineage>
        <taxon>Bacteria</taxon>
        <taxon>Pseudomonadati</taxon>
        <taxon>Pseudomonadota</taxon>
        <taxon>Alphaproteobacteria</taxon>
        <taxon>Rhodospirillales</taxon>
        <taxon>Azospirillaceae</taxon>
        <taxon>Azospirillum</taxon>
    </lineage>
</organism>
<dbReference type="SUPFAM" id="SSF53448">
    <property type="entry name" value="Nucleotide-diphospho-sugar transferases"/>
    <property type="match status" value="1"/>
</dbReference>
<geneLocation type="plasmid" evidence="1">
    <name>unnamed</name>
</geneLocation>
<evidence type="ECO:0008006" key="2">
    <source>
        <dbReference type="Google" id="ProtNLM"/>
    </source>
</evidence>
<dbReference type="EMBL" id="NOWT01000015">
    <property type="protein sequence ID" value="OYD83275.1"/>
    <property type="molecule type" value="Genomic_DNA"/>
</dbReference>
<dbReference type="InterPro" id="IPR029044">
    <property type="entry name" value="Nucleotide-diphossugar_trans"/>
</dbReference>
<name>A0A235HDF1_AZOBR</name>
<comment type="caution">
    <text evidence="1">The sequence shown here is derived from an EMBL/GenBank/DDBJ whole genome shotgun (WGS) entry which is preliminary data.</text>
</comment>
<evidence type="ECO:0000313" key="1">
    <source>
        <dbReference type="EMBL" id="OYD83275.1"/>
    </source>
</evidence>
<proteinExistence type="predicted"/>